<dbReference type="EMBL" id="CACVAQ010000438">
    <property type="protein sequence ID" value="CAA6828761.1"/>
    <property type="molecule type" value="Genomic_DNA"/>
</dbReference>
<evidence type="ECO:0000256" key="3">
    <source>
        <dbReference type="ARBA" id="ARBA00022801"/>
    </source>
</evidence>
<dbReference type="GO" id="GO:0004518">
    <property type="term" value="F:nuclease activity"/>
    <property type="evidence" value="ECO:0007669"/>
    <property type="project" value="UniProtKB-KW"/>
</dbReference>
<dbReference type="Pfam" id="PF04231">
    <property type="entry name" value="Endonuclease_1"/>
    <property type="match status" value="1"/>
</dbReference>
<proteinExistence type="inferred from homology"/>
<sequence>MHKLYFFVLASFFLIPELTAQYSHQDVLLGQSGTSLVTNLRLNYKPSNLASYSTARNNMYKYIDNSNDTVTCVYTGLKRHLPSNATSPIAVMLDNNSSISINAEHTYPQSKTVNDAGKSDLHHIYPTRAAANGGRGSVPLGEILPNNIDKWYFQASTLSSAPAANVLHLYSKQDNNTRFEPRDDHKGDAARAIFYYYTMYQSEANAADPNFFNQQKTKLCEWHLADPVDSLEWSRTHNIAPFQGGKVNPFVMDCSLPNRCNYCTTICAVPSAITKEETMGLELLNSYPNPFEQTTTIRYELNRTQDVSLVVYNNLGQIVQTLNQEEQVPGFYEVAVDAKNLASGVYFYTLTLASDGKVATFSKPLVKK</sequence>
<evidence type="ECO:0000313" key="5">
    <source>
        <dbReference type="EMBL" id="CAA6828761.1"/>
    </source>
</evidence>
<gene>
    <name evidence="5" type="ORF">HELGO_WM22846</name>
</gene>
<dbReference type="SUPFAM" id="SSF54060">
    <property type="entry name" value="His-Me finger endonucleases"/>
    <property type="match status" value="1"/>
</dbReference>
<dbReference type="Pfam" id="PF18962">
    <property type="entry name" value="Por_Secre_tail"/>
    <property type="match status" value="1"/>
</dbReference>
<name>A0A6S6UEA7_9BACT</name>
<evidence type="ECO:0000256" key="1">
    <source>
        <dbReference type="ARBA" id="ARBA00006429"/>
    </source>
</evidence>
<dbReference type="GO" id="GO:0016787">
    <property type="term" value="F:hydrolase activity"/>
    <property type="evidence" value="ECO:0007669"/>
    <property type="project" value="UniProtKB-KW"/>
</dbReference>
<feature type="domain" description="Secretion system C-terminal sorting" evidence="4">
    <location>
        <begin position="287"/>
        <end position="353"/>
    </location>
</feature>
<dbReference type="InterPro" id="IPR007346">
    <property type="entry name" value="Endonuclease-I"/>
</dbReference>
<dbReference type="PANTHER" id="PTHR33607:SF2">
    <property type="entry name" value="ENDONUCLEASE-1"/>
    <property type="match status" value="1"/>
</dbReference>
<dbReference type="Gene3D" id="2.60.40.4070">
    <property type="match status" value="1"/>
</dbReference>
<reference evidence="5" key="1">
    <citation type="submission" date="2020-01" db="EMBL/GenBank/DDBJ databases">
        <authorList>
            <person name="Meier V. D."/>
            <person name="Meier V D."/>
        </authorList>
    </citation>
    <scope>NUCLEOTIDE SEQUENCE</scope>
    <source>
        <strain evidence="5">HLG_WM_MAG_10</strain>
    </source>
</reference>
<keyword evidence="3" id="KW-0378">Hydrolase</keyword>
<keyword evidence="2" id="KW-0540">Nuclease</keyword>
<protein>
    <submittedName>
        <fullName evidence="5">T9SS C-terminal target domain-containing protein</fullName>
    </submittedName>
</protein>
<dbReference type="InterPro" id="IPR044925">
    <property type="entry name" value="His-Me_finger_sf"/>
</dbReference>
<dbReference type="NCBIfam" id="TIGR04183">
    <property type="entry name" value="Por_Secre_tail"/>
    <property type="match status" value="1"/>
</dbReference>
<dbReference type="PANTHER" id="PTHR33607">
    <property type="entry name" value="ENDONUCLEASE-1"/>
    <property type="match status" value="1"/>
</dbReference>
<evidence type="ECO:0000259" key="4">
    <source>
        <dbReference type="Pfam" id="PF18962"/>
    </source>
</evidence>
<dbReference type="InterPro" id="IPR026444">
    <property type="entry name" value="Secre_tail"/>
</dbReference>
<accession>A0A6S6UEA7</accession>
<evidence type="ECO:0000256" key="2">
    <source>
        <dbReference type="ARBA" id="ARBA00022722"/>
    </source>
</evidence>
<organism evidence="5">
    <name type="scientific">uncultured Aureispira sp</name>
    <dbReference type="NCBI Taxonomy" id="1331704"/>
    <lineage>
        <taxon>Bacteria</taxon>
        <taxon>Pseudomonadati</taxon>
        <taxon>Bacteroidota</taxon>
        <taxon>Saprospiria</taxon>
        <taxon>Saprospirales</taxon>
        <taxon>Saprospiraceae</taxon>
        <taxon>Aureispira</taxon>
        <taxon>environmental samples</taxon>
    </lineage>
</organism>
<comment type="similarity">
    <text evidence="1">Belongs to the EndA/NucM nuclease family.</text>
</comment>
<dbReference type="AlphaFoldDB" id="A0A6S6UEA7"/>